<dbReference type="Proteomes" id="UP001260715">
    <property type="component" value="Unassembled WGS sequence"/>
</dbReference>
<evidence type="ECO:0000259" key="2">
    <source>
        <dbReference type="Pfam" id="PF26343"/>
    </source>
</evidence>
<evidence type="ECO:0000313" key="3">
    <source>
        <dbReference type="EMBL" id="MDR6582849.1"/>
    </source>
</evidence>
<dbReference type="InterPro" id="IPR002716">
    <property type="entry name" value="PIN_dom"/>
</dbReference>
<dbReference type="EMBL" id="JAVDSJ010000001">
    <property type="protein sequence ID" value="MDR6582849.1"/>
    <property type="molecule type" value="Genomic_DNA"/>
</dbReference>
<keyword evidence="4" id="KW-1185">Reference proteome</keyword>
<evidence type="ECO:0000313" key="4">
    <source>
        <dbReference type="Proteomes" id="UP001260715"/>
    </source>
</evidence>
<comment type="caution">
    <text evidence="3">The sequence shown here is derived from an EMBL/GenBank/DDBJ whole genome shotgun (WGS) entry which is preliminary data.</text>
</comment>
<name>A0ABU1PA99_9BURK</name>
<reference evidence="3 4" key="1">
    <citation type="submission" date="2023-07" db="EMBL/GenBank/DDBJ databases">
        <title>Sorghum-associated microbial communities from plants grown in Nebraska, USA.</title>
        <authorList>
            <person name="Schachtman D."/>
        </authorList>
    </citation>
    <scope>NUCLEOTIDE SEQUENCE [LARGE SCALE GENOMIC DNA]</scope>
    <source>
        <strain evidence="3 4">596</strain>
    </source>
</reference>
<proteinExistence type="predicted"/>
<accession>A0ABU1PA99</accession>
<gene>
    <name evidence="3" type="ORF">J2W50_001024</name>
</gene>
<dbReference type="RefSeq" id="WP_102662009.1">
    <property type="nucleotide sequence ID" value="NZ_JAVDSJ010000001.1"/>
</dbReference>
<feature type="domain" description="PIN" evidence="1">
    <location>
        <begin position="9"/>
        <end position="116"/>
    </location>
</feature>
<protein>
    <submittedName>
        <fullName evidence="3">Nucleic acid-binding protein</fullName>
    </submittedName>
</protein>
<dbReference type="Pfam" id="PF26343">
    <property type="entry name" value="VapC50_C"/>
    <property type="match status" value="1"/>
</dbReference>
<evidence type="ECO:0000259" key="1">
    <source>
        <dbReference type="Pfam" id="PF13470"/>
    </source>
</evidence>
<dbReference type="InterPro" id="IPR058652">
    <property type="entry name" value="VapC50_C"/>
</dbReference>
<feature type="domain" description="VapC50 C-terminal" evidence="2">
    <location>
        <begin position="135"/>
        <end position="188"/>
    </location>
</feature>
<organism evidence="3 4">
    <name type="scientific">Herbaspirillum frisingense</name>
    <dbReference type="NCBI Taxonomy" id="92645"/>
    <lineage>
        <taxon>Bacteria</taxon>
        <taxon>Pseudomonadati</taxon>
        <taxon>Pseudomonadota</taxon>
        <taxon>Betaproteobacteria</taxon>
        <taxon>Burkholderiales</taxon>
        <taxon>Oxalobacteraceae</taxon>
        <taxon>Herbaspirillum</taxon>
    </lineage>
</organism>
<dbReference type="SUPFAM" id="SSF88723">
    <property type="entry name" value="PIN domain-like"/>
    <property type="match status" value="1"/>
</dbReference>
<sequence length="194" mass="21858">MAGVPKYAVVLDACVLYPAKLRNLLLSLAERGAFHARWSQEIQDEWIRNLLAKGKEGITEEKLARTAQQMIDAIEDSVIEGYEYLIESLTLPDANDRHVLAAAIVGHADAIVTFNLKDFPQQEIMERHKIEIIHPDDFLVFQYDLNNVEFLSAIKEMREKMKNPPLTAEKLANSFAVAGLPQTAARMQDAIDLI</sequence>
<dbReference type="InterPro" id="IPR029060">
    <property type="entry name" value="PIN-like_dom_sf"/>
</dbReference>
<dbReference type="Pfam" id="PF13470">
    <property type="entry name" value="PIN_3"/>
    <property type="match status" value="1"/>
</dbReference>